<evidence type="ECO:0000313" key="1">
    <source>
        <dbReference type="EMBL" id="RZF22418.1"/>
    </source>
</evidence>
<evidence type="ECO:0008006" key="3">
    <source>
        <dbReference type="Google" id="ProtNLM"/>
    </source>
</evidence>
<proteinExistence type="predicted"/>
<name>A0ABY0IHK1_9BACT</name>
<keyword evidence="2" id="KW-1185">Reference proteome</keyword>
<accession>A0ABY0IHK1</accession>
<comment type="caution">
    <text evidence="1">The sequence shown here is derived from an EMBL/GenBank/DDBJ whole genome shotgun (WGS) entry which is preliminary data.</text>
</comment>
<dbReference type="EMBL" id="QDKL01000001">
    <property type="protein sequence ID" value="RZF22418.1"/>
    <property type="molecule type" value="Genomic_DNA"/>
</dbReference>
<sequence length="262" mass="29967">MTTNDINNLKDTTTLDLKGQVALDITTHLKQFRDESIGLRKLSEKSGIHQRTLKRLLAQENRPGYQTLVRLYSCLAESPNGGLMLKNIPERVAKEIEKRSPISTKGNLQYSEEANQEMLYDKVFAEIYCLASMSPITSEYIQYRYGMSGVETADKMLDLGVLKLTKKNTYTIGDKQIEFSPKLVKRLGLNLVEKYSKTEDVDLAEKNLIAFYAEGLSPEGYRKWLKIDQEAFYKKINVTKEEGMLGEIKTFTFMATDTMRKD</sequence>
<reference evidence="2" key="1">
    <citation type="journal article" date="2019" name="Int. J. Syst. Evol. Microbiol.">
        <title>Halobacteriovorax valvorus sp. nov., a novel prokaryotic predator isolated from coastal seawater of China.</title>
        <authorList>
            <person name="Chen M.-X."/>
        </authorList>
    </citation>
    <scope>NUCLEOTIDE SEQUENCE [LARGE SCALE GENOMIC DNA]</scope>
    <source>
        <strain evidence="2">BL9</strain>
    </source>
</reference>
<dbReference type="RefSeq" id="WP_133296853.1">
    <property type="nucleotide sequence ID" value="NZ_QDKL01000001.1"/>
</dbReference>
<gene>
    <name evidence="1" type="ORF">DAY19_01210</name>
</gene>
<evidence type="ECO:0000313" key="2">
    <source>
        <dbReference type="Proteomes" id="UP000443582"/>
    </source>
</evidence>
<organism evidence="1 2">
    <name type="scientific">Halobacteriovorax vibrionivorans</name>
    <dbReference type="NCBI Taxonomy" id="2152716"/>
    <lineage>
        <taxon>Bacteria</taxon>
        <taxon>Pseudomonadati</taxon>
        <taxon>Bdellovibrionota</taxon>
        <taxon>Bacteriovoracia</taxon>
        <taxon>Bacteriovoracales</taxon>
        <taxon>Halobacteriovoraceae</taxon>
        <taxon>Halobacteriovorax</taxon>
    </lineage>
</organism>
<protein>
    <recommendedName>
        <fullName evidence="3">HTH cro/C1-type domain-containing protein</fullName>
    </recommendedName>
</protein>
<dbReference type="Proteomes" id="UP000443582">
    <property type="component" value="Unassembled WGS sequence"/>
</dbReference>